<feature type="region of interest" description="Disordered" evidence="10">
    <location>
        <begin position="553"/>
        <end position="590"/>
    </location>
</feature>
<dbReference type="PROSITE" id="PS50157">
    <property type="entry name" value="ZINC_FINGER_C2H2_2"/>
    <property type="match status" value="1"/>
</dbReference>
<evidence type="ECO:0000313" key="12">
    <source>
        <dbReference type="EnsemblMetazoa" id="GMOY000459-PA"/>
    </source>
</evidence>
<evidence type="ECO:0000256" key="10">
    <source>
        <dbReference type="SAM" id="MobiDB-lite"/>
    </source>
</evidence>
<evidence type="ECO:0000256" key="8">
    <source>
        <dbReference type="PROSITE-ProRule" id="PRU00042"/>
    </source>
</evidence>
<evidence type="ECO:0000259" key="11">
    <source>
        <dbReference type="PROSITE" id="PS50157"/>
    </source>
</evidence>
<dbReference type="GO" id="GO:0006357">
    <property type="term" value="P:regulation of transcription by RNA polymerase II"/>
    <property type="evidence" value="ECO:0007669"/>
    <property type="project" value="TreeGrafter"/>
</dbReference>
<dbReference type="PANTHER" id="PTHR46179:SF13">
    <property type="entry name" value="C2H2-TYPE DOMAIN-CONTAINING PROTEIN"/>
    <property type="match status" value="1"/>
</dbReference>
<keyword evidence="7" id="KW-0539">Nucleus</keyword>
<sequence length="1938" mass="222231">MEKEIDKKFESLRKYIPFVDYVTHMDREKYKKFLDIKSWIINKKRCAISDLMKIEQSFIAQYKNLFLEDLKVPEDIRKIFAGRVDLQYVNLCSDDEKGETNSPQQITKSESDDDLETIELLFPTSSNGEMEKYSEAPRIDLKETLTVIETLDSNNSGKEKLFARRSDISKHAAKQNIMRNKKKSLPLLSVTETISLDSSSSDDDSAPAISSEKISEPKPPKYENVNAAPDRKLLSPQGSTLLNNTRKEHQEDSVVSANIKYGNNKTSENISDAINRLADKNEVNNNRSTSNDRLSQLTGGFESLSMEELTLLFNSLNQGHQLEKFLSRLQKNCQSHEKFENIHGEKAHRTNERLFTDMPTPEAAAGNTGFSTAHLQEDRFFNTHRELTALPPPTKQLNPTAFHQFSIQCIAGGTYPGYVPNDNQSTATTNVHHRPTYALNLSQRADIGISIPGPSYPMQRKLNMNDPRILKHLQRIQNFPFASNTLRDKTTSLRRNIPPFQFPTDQTENAATNWRTNFPPSTHQLVAHNIGQQRTLVNDFMLKRSNPNVSKTYLEHKRRKAEEERKKKDRLNEEMQQRGAKKQDKEAVPAAQQIENKELKNQQDQILSIPHTHLISREGDVQTLWDEYKRNFESTNKVTDQAICDSQSSSGTSSEVSSSLTNKISHFSELAKVNNETTQSPQPVTTIPANEVKQLPSHVTATKANNETRQSSNCATIVKIRNKTKQPSHSRTIADANNDKIHKVHKTLECTINGYNQFENYIPKSLGGKRSSSMHARDIISKQLNDGDSLIDFDTNANSKSKRQRQSEVKRARSLRIEDSSDSDADSLPPRKTSLKYKYIIRKRQPVVKLQHLKEGQCFKNQHPFQDLSKLNQIGIASDEQKKLNVQLIETRSTPVEIDQNTANINKRYRRNNNCQMTELNTRFCVLCAAKPADLTNHYIRKHKTESYVSRLTWAQLDDLIVQTNFAELQGSGNQRSAHFKVTCPFCEDILIQPFMTLYDHYSKHTGEYAYMCTHCSFTKPFRADILSHQRNSKNCRRATLKIMYRYPPNTMAIYLHYCSICNYAQLNKANVLKHLREQHSPREAIESNVINCILAAIQIAPRTQADESCSNLTNTKLRSNEDNIHDGLQENLNSLDQIADKVKEGNAMCNEPCAEETEMVDDIRKLKFFQNQVTQDPVSITENHCPIDAKGSIVGMSVALAGQQPRRPTKHLKCEEMDVFEMDMTPLTQFSESARNPESALTLNESPLIYRSFPANVTYLGLYKCIAEDCYFSTNHADEMLSHLEDHANSECTPVEYIQCAYCVLRLDCSAEFFATYHLQKHMELVHKMTGFNLDLLKSYSCIYCPTSDRDHKSIRIHLAIQHPGEFPFICDHKITEDVKMDFVQSLKLVNLADAVPSHLLRDVSDYKSTDNTFKQREVSQTDIKPDIMVLSEETVKVRLRKLTESTGVSPENLFRCAESTCGGFFSLYELWLSHMKGRHCSLICFCPQCPNTSQDNSDREMLKLTDFEGHFEVHRGHAYICFHCLDTFKYENDLRNHAEIVHQLNEIRLEQIRCNISYAYNVLINSELYTERIMFLSELLKLLEKKLKQLEEIHLNELRHRWLVPNTTDWLENFPSHQCSRELIKKCLQGGCKYLATKDETLYDHIRSQHEIIGHSFLCSQCPFQLANCDSWEPIFEHLKVHSLSHLHICCVCSFHHRCRSSLMGHIRQEHDARDAPFVQITKNGESIFVELAIVFANGELSFSTMRDCFCCEERSMKADVLALHLKHYHKLRLNYYCELCYIRLDGLQNCDEHFNERHLNKKRKIYCTLAHQGNITVTSIQPFQIHVQNLAETLLIKSEPKDDSVIVLEEDDIAIAGDISKKANSEANRPTLRCVSTQNLLKSAAVNSSTNRLFPIRIINGNTIQTNEGPLKPFLIEQSPRDIPEDLQRNFGSYT</sequence>
<evidence type="ECO:0000256" key="7">
    <source>
        <dbReference type="ARBA" id="ARBA00023242"/>
    </source>
</evidence>
<evidence type="ECO:0000313" key="13">
    <source>
        <dbReference type="Proteomes" id="UP000092444"/>
    </source>
</evidence>
<feature type="compositionally biased region" description="Basic and acidic residues" evidence="10">
    <location>
        <begin position="805"/>
        <end position="819"/>
    </location>
</feature>
<keyword evidence="2" id="KW-0479">Metal-binding</keyword>
<evidence type="ECO:0000256" key="5">
    <source>
        <dbReference type="ARBA" id="ARBA00023015"/>
    </source>
</evidence>
<feature type="coiled-coil region" evidence="9">
    <location>
        <begin position="1575"/>
        <end position="1602"/>
    </location>
</feature>
<evidence type="ECO:0000256" key="4">
    <source>
        <dbReference type="ARBA" id="ARBA00022833"/>
    </source>
</evidence>
<keyword evidence="4" id="KW-0862">Zinc</keyword>
<dbReference type="GO" id="GO:0008270">
    <property type="term" value="F:zinc ion binding"/>
    <property type="evidence" value="ECO:0007669"/>
    <property type="project" value="UniProtKB-KW"/>
</dbReference>
<keyword evidence="3 8" id="KW-0863">Zinc-finger</keyword>
<evidence type="ECO:0000256" key="2">
    <source>
        <dbReference type="ARBA" id="ARBA00022723"/>
    </source>
</evidence>
<dbReference type="EMBL" id="CCAG010011615">
    <property type="status" value="NOT_ANNOTATED_CDS"/>
    <property type="molecule type" value="Genomic_DNA"/>
</dbReference>
<reference evidence="12" key="1">
    <citation type="submission" date="2020-05" db="UniProtKB">
        <authorList>
            <consortium name="EnsemblMetazoa"/>
        </authorList>
    </citation>
    <scope>IDENTIFICATION</scope>
    <source>
        <strain evidence="12">Yale</strain>
    </source>
</reference>
<keyword evidence="6" id="KW-0804">Transcription</keyword>
<keyword evidence="13" id="KW-1185">Reference proteome</keyword>
<dbReference type="InterPro" id="IPR013087">
    <property type="entry name" value="Znf_C2H2_type"/>
</dbReference>
<dbReference type="Proteomes" id="UP000092444">
    <property type="component" value="Unassembled WGS sequence"/>
</dbReference>
<keyword evidence="5" id="KW-0805">Transcription regulation</keyword>
<dbReference type="PROSITE" id="PS00028">
    <property type="entry name" value="ZINC_FINGER_C2H2_1"/>
    <property type="match status" value="2"/>
</dbReference>
<feature type="region of interest" description="Disordered" evidence="10">
    <location>
        <begin position="795"/>
        <end position="830"/>
    </location>
</feature>
<evidence type="ECO:0000256" key="9">
    <source>
        <dbReference type="SAM" id="Coils"/>
    </source>
</evidence>
<dbReference type="PANTHER" id="PTHR46179">
    <property type="entry name" value="ZINC FINGER PROTEIN"/>
    <property type="match status" value="1"/>
</dbReference>
<dbReference type="GO" id="GO:0005634">
    <property type="term" value="C:nucleus"/>
    <property type="evidence" value="ECO:0007669"/>
    <property type="project" value="UniProtKB-SubCell"/>
</dbReference>
<dbReference type="STRING" id="37546.A0A1B0FAB4"/>
<dbReference type="EnsemblMetazoa" id="GMOY000459-RA">
    <property type="protein sequence ID" value="GMOY000459-PA"/>
    <property type="gene ID" value="GMOY000459"/>
</dbReference>
<dbReference type="PhylomeDB" id="A0A1B0FAB4"/>
<proteinExistence type="predicted"/>
<evidence type="ECO:0000256" key="1">
    <source>
        <dbReference type="ARBA" id="ARBA00004123"/>
    </source>
</evidence>
<dbReference type="InterPro" id="IPR051061">
    <property type="entry name" value="Zinc_finger_trans_reg"/>
</dbReference>
<feature type="region of interest" description="Disordered" evidence="10">
    <location>
        <begin position="195"/>
        <end position="238"/>
    </location>
</feature>
<dbReference type="VEuPathDB" id="VectorBase:GMOY000459"/>
<name>A0A1B0FAB4_GLOMM</name>
<comment type="subcellular location">
    <subcellularLocation>
        <location evidence="1">Nucleus</location>
    </subcellularLocation>
</comment>
<evidence type="ECO:0000256" key="6">
    <source>
        <dbReference type="ARBA" id="ARBA00023163"/>
    </source>
</evidence>
<evidence type="ECO:0000256" key="3">
    <source>
        <dbReference type="ARBA" id="ARBA00022771"/>
    </source>
</evidence>
<organism evidence="12 13">
    <name type="scientific">Glossina morsitans morsitans</name>
    <name type="common">Savannah tsetse fly</name>
    <dbReference type="NCBI Taxonomy" id="37546"/>
    <lineage>
        <taxon>Eukaryota</taxon>
        <taxon>Metazoa</taxon>
        <taxon>Ecdysozoa</taxon>
        <taxon>Arthropoda</taxon>
        <taxon>Hexapoda</taxon>
        <taxon>Insecta</taxon>
        <taxon>Pterygota</taxon>
        <taxon>Neoptera</taxon>
        <taxon>Endopterygota</taxon>
        <taxon>Diptera</taxon>
        <taxon>Brachycera</taxon>
        <taxon>Muscomorpha</taxon>
        <taxon>Hippoboscoidea</taxon>
        <taxon>Glossinidae</taxon>
        <taxon>Glossina</taxon>
    </lineage>
</organism>
<accession>A0A1B0FAB4</accession>
<dbReference type="SMART" id="SM00355">
    <property type="entry name" value="ZnF_C2H2"/>
    <property type="match status" value="14"/>
</dbReference>
<protein>
    <recommendedName>
        <fullName evidence="11">C2H2-type domain-containing protein</fullName>
    </recommendedName>
</protein>
<feature type="domain" description="C2H2-type" evidence="11">
    <location>
        <begin position="1521"/>
        <end position="1549"/>
    </location>
</feature>
<feature type="compositionally biased region" description="Basic and acidic residues" evidence="10">
    <location>
        <begin position="560"/>
        <end position="587"/>
    </location>
</feature>
<keyword evidence="9" id="KW-0175">Coiled coil</keyword>